<dbReference type="PRINTS" id="PR00455">
    <property type="entry name" value="HTHTETR"/>
</dbReference>
<organism evidence="4 5">
    <name type="scientific">Streptomyces halstedii</name>
    <dbReference type="NCBI Taxonomy" id="1944"/>
    <lineage>
        <taxon>Bacteria</taxon>
        <taxon>Bacillati</taxon>
        <taxon>Actinomycetota</taxon>
        <taxon>Actinomycetes</taxon>
        <taxon>Kitasatosporales</taxon>
        <taxon>Streptomycetaceae</taxon>
        <taxon>Streptomyces</taxon>
    </lineage>
</organism>
<keyword evidence="1 2" id="KW-0238">DNA-binding</keyword>
<dbReference type="InterPro" id="IPR050109">
    <property type="entry name" value="HTH-type_TetR-like_transc_reg"/>
</dbReference>
<evidence type="ECO:0000313" key="5">
    <source>
        <dbReference type="Proteomes" id="UP000471293"/>
    </source>
</evidence>
<dbReference type="SUPFAM" id="SSF46689">
    <property type="entry name" value="Homeodomain-like"/>
    <property type="match status" value="1"/>
</dbReference>
<gene>
    <name evidence="4" type="ORF">G3I29_16135</name>
</gene>
<dbReference type="Gene3D" id="1.10.357.10">
    <property type="entry name" value="Tetracycline Repressor, domain 2"/>
    <property type="match status" value="1"/>
</dbReference>
<proteinExistence type="predicted"/>
<dbReference type="PROSITE" id="PS50977">
    <property type="entry name" value="HTH_TETR_2"/>
    <property type="match status" value="1"/>
</dbReference>
<comment type="caution">
    <text evidence="4">The sequence shown here is derived from an EMBL/GenBank/DDBJ whole genome shotgun (WGS) entry which is preliminary data.</text>
</comment>
<dbReference type="GO" id="GO:0003700">
    <property type="term" value="F:DNA-binding transcription factor activity"/>
    <property type="evidence" value="ECO:0007669"/>
    <property type="project" value="TreeGrafter"/>
</dbReference>
<feature type="domain" description="HTH tetR-type" evidence="3">
    <location>
        <begin position="6"/>
        <end position="66"/>
    </location>
</feature>
<dbReference type="Pfam" id="PF00440">
    <property type="entry name" value="TetR_N"/>
    <property type="match status" value="1"/>
</dbReference>
<dbReference type="InterPro" id="IPR009057">
    <property type="entry name" value="Homeodomain-like_sf"/>
</dbReference>
<evidence type="ECO:0000256" key="1">
    <source>
        <dbReference type="ARBA" id="ARBA00023125"/>
    </source>
</evidence>
<dbReference type="GO" id="GO:0000976">
    <property type="term" value="F:transcription cis-regulatory region binding"/>
    <property type="evidence" value="ECO:0007669"/>
    <property type="project" value="TreeGrafter"/>
</dbReference>
<evidence type="ECO:0000256" key="2">
    <source>
        <dbReference type="PROSITE-ProRule" id="PRU00335"/>
    </source>
</evidence>
<accession>A0A6N9TZR9</accession>
<feature type="DNA-binding region" description="H-T-H motif" evidence="2">
    <location>
        <begin position="29"/>
        <end position="48"/>
    </location>
</feature>
<dbReference type="AlphaFoldDB" id="A0A6N9TZR9"/>
<dbReference type="EMBL" id="JAAGLQ010000323">
    <property type="protein sequence ID" value="NEA17020.1"/>
    <property type="molecule type" value="Genomic_DNA"/>
</dbReference>
<protein>
    <submittedName>
        <fullName evidence="4">TetR/AcrR family transcriptional regulator</fullName>
    </submittedName>
</protein>
<reference evidence="4 5" key="1">
    <citation type="submission" date="2020-01" db="EMBL/GenBank/DDBJ databases">
        <title>Insect and environment-associated Actinomycetes.</title>
        <authorList>
            <person name="Currrie C."/>
            <person name="Chevrette M."/>
            <person name="Carlson C."/>
            <person name="Stubbendieck R."/>
            <person name="Wendt-Pienkowski E."/>
        </authorList>
    </citation>
    <scope>NUCLEOTIDE SEQUENCE [LARGE SCALE GENOMIC DNA]</scope>
    <source>
        <strain evidence="4 5">SID11342</strain>
    </source>
</reference>
<name>A0A6N9TZR9_STRHA</name>
<dbReference type="RefSeq" id="WP_164345471.1">
    <property type="nucleotide sequence ID" value="NZ_JAAGLQ010000323.1"/>
</dbReference>
<evidence type="ECO:0000259" key="3">
    <source>
        <dbReference type="PROSITE" id="PS50977"/>
    </source>
</evidence>
<dbReference type="InterPro" id="IPR001647">
    <property type="entry name" value="HTH_TetR"/>
</dbReference>
<dbReference type="Proteomes" id="UP000471293">
    <property type="component" value="Unassembled WGS sequence"/>
</dbReference>
<dbReference type="PANTHER" id="PTHR30055:SF219">
    <property type="entry name" value="TRANSCRIPTIONAL REGULATORY PROTEIN"/>
    <property type="match status" value="1"/>
</dbReference>
<sequence>MSQPEAPSRERLLDAAKQLFLEKGADQVSLRAVNTAAGLNPGAVHYHFGSREGLVSALLERELRPLWSGRLHALSGPPGARTEVRDLVTALVTPFAELVTTRDGRVLCHLLARTALPTGQVLNVSPLFAPAPFEVLLGRALPELSPQEVTERCRLAFSLVMESYGRPLVKMPAEPSPFPHAETVIAFLVAGLTAPSCHTRDAGTDSSQQT</sequence>
<evidence type="ECO:0000313" key="4">
    <source>
        <dbReference type="EMBL" id="NEA17020.1"/>
    </source>
</evidence>
<dbReference type="PANTHER" id="PTHR30055">
    <property type="entry name" value="HTH-TYPE TRANSCRIPTIONAL REGULATOR RUTR"/>
    <property type="match status" value="1"/>
</dbReference>